<dbReference type="AlphaFoldDB" id="A0A815SPT1"/>
<organism evidence="1 3">
    <name type="scientific">Didymodactylos carnosus</name>
    <dbReference type="NCBI Taxonomy" id="1234261"/>
    <lineage>
        <taxon>Eukaryota</taxon>
        <taxon>Metazoa</taxon>
        <taxon>Spiralia</taxon>
        <taxon>Gnathifera</taxon>
        <taxon>Rotifera</taxon>
        <taxon>Eurotatoria</taxon>
        <taxon>Bdelloidea</taxon>
        <taxon>Philodinida</taxon>
        <taxon>Philodinidae</taxon>
        <taxon>Didymodactylos</taxon>
    </lineage>
</organism>
<dbReference type="EMBL" id="CAJNOQ010021976">
    <property type="protein sequence ID" value="CAF1494440.1"/>
    <property type="molecule type" value="Genomic_DNA"/>
</dbReference>
<name>A0A815SPT1_9BILA</name>
<dbReference type="OrthoDB" id="10053798at2759"/>
<proteinExistence type="predicted"/>
<dbReference type="Proteomes" id="UP000681722">
    <property type="component" value="Unassembled WGS sequence"/>
</dbReference>
<dbReference type="EMBL" id="CAJOBC010087473">
    <property type="protein sequence ID" value="CAF4357080.1"/>
    <property type="molecule type" value="Genomic_DNA"/>
</dbReference>
<feature type="non-terminal residue" evidence="1">
    <location>
        <position position="102"/>
    </location>
</feature>
<evidence type="ECO:0000313" key="1">
    <source>
        <dbReference type="EMBL" id="CAF1494440.1"/>
    </source>
</evidence>
<protein>
    <submittedName>
        <fullName evidence="1">Uncharacterized protein</fullName>
    </submittedName>
</protein>
<reference evidence="1" key="1">
    <citation type="submission" date="2021-02" db="EMBL/GenBank/DDBJ databases">
        <authorList>
            <person name="Nowell W R."/>
        </authorList>
    </citation>
    <scope>NUCLEOTIDE SEQUENCE</scope>
</reference>
<gene>
    <name evidence="1" type="ORF">GPM918_LOCUS36406</name>
    <name evidence="2" type="ORF">SRO942_LOCUS37139</name>
</gene>
<evidence type="ECO:0000313" key="3">
    <source>
        <dbReference type="Proteomes" id="UP000663829"/>
    </source>
</evidence>
<comment type="caution">
    <text evidence="1">The sequence shown here is derived from an EMBL/GenBank/DDBJ whole genome shotgun (WGS) entry which is preliminary data.</text>
</comment>
<keyword evidence="3" id="KW-1185">Reference proteome</keyword>
<accession>A0A815SPT1</accession>
<evidence type="ECO:0000313" key="2">
    <source>
        <dbReference type="EMBL" id="CAF4357080.1"/>
    </source>
</evidence>
<sequence length="102" mass="12411">MHTGFENFCSTYNATIYEILCRRYPKDASITKGQILLQRRLFENAWFTYSMSLFTFLTSEQHELEIPMNISNRNERNSYFDLNFEKWQAQFTLFYTNHINIR</sequence>
<dbReference type="Proteomes" id="UP000663829">
    <property type="component" value="Unassembled WGS sequence"/>
</dbReference>